<dbReference type="PANTHER" id="PTHR43433:SF5">
    <property type="entry name" value="AB HYDROLASE-1 DOMAIN-CONTAINING PROTEIN"/>
    <property type="match status" value="1"/>
</dbReference>
<name>A0A9W7XZR1_9FUNG</name>
<dbReference type="AlphaFoldDB" id="A0A9W7XZR1"/>
<keyword evidence="3" id="KW-1185">Reference proteome</keyword>
<dbReference type="PANTHER" id="PTHR43433">
    <property type="entry name" value="HYDROLASE, ALPHA/BETA FOLD FAMILY PROTEIN"/>
    <property type="match status" value="1"/>
</dbReference>
<feature type="domain" description="AB hydrolase-1" evidence="1">
    <location>
        <begin position="53"/>
        <end position="298"/>
    </location>
</feature>
<dbReference type="EMBL" id="JANBOI010002412">
    <property type="protein sequence ID" value="KAJ1722030.1"/>
    <property type="molecule type" value="Genomic_DNA"/>
</dbReference>
<sequence>MNSLTIDSTMPVEPADSPIWDQLAKRGRINIATSENTAPINIYYELFGSGPERVVFVNGMSADRQMWEPNVGDLLVREKYQCLVYDHRGTGHSDHNVDFMSLTTSELAADLKKLMQALGWEKASIVGASMGGMVALEFASQYPQMVRTLTLAVTNAGLTLPPLRGILSTTTANFKRDPVERFERICGALYPQEYLQSPAPEGSGCDTMMAYCVQNAVRRSKYTRPMSFSGFLNQVGVVFRHYVSPARLANLGRMLPGKRILIVTGDEDHMVRTKNSDYLADKIGREHVIFQVYNGAGHGMSSQTSARLMADIDSMITALCSSEDAAVSEEQPQP</sequence>
<dbReference type="Proteomes" id="UP001143981">
    <property type="component" value="Unassembled WGS sequence"/>
</dbReference>
<evidence type="ECO:0000313" key="2">
    <source>
        <dbReference type="EMBL" id="KAJ1722030.1"/>
    </source>
</evidence>
<accession>A0A9W7XZR1</accession>
<dbReference type="OrthoDB" id="19657at2759"/>
<comment type="caution">
    <text evidence="2">The sequence shown here is derived from an EMBL/GenBank/DDBJ whole genome shotgun (WGS) entry which is preliminary data.</text>
</comment>
<organism evidence="2 3">
    <name type="scientific">Coemansia biformis</name>
    <dbReference type="NCBI Taxonomy" id="1286918"/>
    <lineage>
        <taxon>Eukaryota</taxon>
        <taxon>Fungi</taxon>
        <taxon>Fungi incertae sedis</taxon>
        <taxon>Zoopagomycota</taxon>
        <taxon>Kickxellomycotina</taxon>
        <taxon>Kickxellomycetes</taxon>
        <taxon>Kickxellales</taxon>
        <taxon>Kickxellaceae</taxon>
        <taxon>Coemansia</taxon>
    </lineage>
</organism>
<dbReference type="InterPro" id="IPR050471">
    <property type="entry name" value="AB_hydrolase"/>
</dbReference>
<proteinExistence type="predicted"/>
<dbReference type="SUPFAM" id="SSF53474">
    <property type="entry name" value="alpha/beta-Hydrolases"/>
    <property type="match status" value="1"/>
</dbReference>
<evidence type="ECO:0000313" key="3">
    <source>
        <dbReference type="Proteomes" id="UP001143981"/>
    </source>
</evidence>
<evidence type="ECO:0000259" key="1">
    <source>
        <dbReference type="Pfam" id="PF00561"/>
    </source>
</evidence>
<dbReference type="InterPro" id="IPR029058">
    <property type="entry name" value="AB_hydrolase_fold"/>
</dbReference>
<reference evidence="2" key="1">
    <citation type="submission" date="2022-07" db="EMBL/GenBank/DDBJ databases">
        <title>Phylogenomic reconstructions and comparative analyses of Kickxellomycotina fungi.</title>
        <authorList>
            <person name="Reynolds N.K."/>
            <person name="Stajich J.E."/>
            <person name="Barry K."/>
            <person name="Grigoriev I.V."/>
            <person name="Crous P."/>
            <person name="Smith M.E."/>
        </authorList>
    </citation>
    <scope>NUCLEOTIDE SEQUENCE</scope>
    <source>
        <strain evidence="2">BCRC 34381</strain>
    </source>
</reference>
<dbReference type="InterPro" id="IPR000073">
    <property type="entry name" value="AB_hydrolase_1"/>
</dbReference>
<dbReference type="Gene3D" id="3.40.50.1820">
    <property type="entry name" value="alpha/beta hydrolase"/>
    <property type="match status" value="1"/>
</dbReference>
<dbReference type="PRINTS" id="PR00111">
    <property type="entry name" value="ABHYDROLASE"/>
</dbReference>
<protein>
    <recommendedName>
        <fullName evidence="1">AB hydrolase-1 domain-containing protein</fullName>
    </recommendedName>
</protein>
<gene>
    <name evidence="2" type="ORF">LPJ61_005974</name>
</gene>
<dbReference type="Pfam" id="PF00561">
    <property type="entry name" value="Abhydrolase_1"/>
    <property type="match status" value="1"/>
</dbReference>